<dbReference type="PANTHER" id="PTHR16719:SF0">
    <property type="entry name" value="CYTOCHROME C OXIDASE COPPER CHAPERONE"/>
    <property type="match status" value="1"/>
</dbReference>
<reference evidence="10" key="1">
    <citation type="submission" date="2025-08" db="UniProtKB">
        <authorList>
            <consortium name="Ensembl"/>
        </authorList>
    </citation>
    <scope>IDENTIFICATION</scope>
</reference>
<evidence type="ECO:0000256" key="5">
    <source>
        <dbReference type="ARBA" id="ARBA00023128"/>
    </source>
</evidence>
<evidence type="ECO:0000256" key="1">
    <source>
        <dbReference type="ARBA" id="ARBA00004569"/>
    </source>
</evidence>
<evidence type="ECO:0000256" key="8">
    <source>
        <dbReference type="PIRSR" id="PIRSR607745-1"/>
    </source>
</evidence>
<protein>
    <submittedName>
        <fullName evidence="10">Cytochrome c oxidase copper chaperone COX17</fullName>
    </submittedName>
</protein>
<dbReference type="PROSITE" id="PS51808">
    <property type="entry name" value="CHCH"/>
    <property type="match status" value="1"/>
</dbReference>
<dbReference type="PANTHER" id="PTHR16719">
    <property type="entry name" value="CYTOCHROME C OXIDASE COPPER CHAPERONE"/>
    <property type="match status" value="1"/>
</dbReference>
<feature type="chain" id="PRO_5046767047" evidence="9">
    <location>
        <begin position="25"/>
        <end position="160"/>
    </location>
</feature>
<comment type="similarity">
    <text evidence="2">Belongs to the COX17 family.</text>
</comment>
<dbReference type="Pfam" id="PF05051">
    <property type="entry name" value="COX17"/>
    <property type="match status" value="1"/>
</dbReference>
<evidence type="ECO:0000256" key="3">
    <source>
        <dbReference type="ARBA" id="ARBA00022723"/>
    </source>
</evidence>
<accession>A0A8C6TEW3</accession>
<evidence type="ECO:0000313" key="11">
    <source>
        <dbReference type="Proteomes" id="UP000694523"/>
    </source>
</evidence>
<keyword evidence="9" id="KW-0732">Signal</keyword>
<name>A0A8C6TEW3_9GOBI</name>
<dbReference type="InterPro" id="IPR009069">
    <property type="entry name" value="Cys_alpha_HP_mot_SF"/>
</dbReference>
<organism evidence="10 11">
    <name type="scientific">Neogobius melanostomus</name>
    <name type="common">round goby</name>
    <dbReference type="NCBI Taxonomy" id="47308"/>
    <lineage>
        <taxon>Eukaryota</taxon>
        <taxon>Metazoa</taxon>
        <taxon>Chordata</taxon>
        <taxon>Craniata</taxon>
        <taxon>Vertebrata</taxon>
        <taxon>Euteleostomi</taxon>
        <taxon>Actinopterygii</taxon>
        <taxon>Neopterygii</taxon>
        <taxon>Teleostei</taxon>
        <taxon>Neoteleostei</taxon>
        <taxon>Acanthomorphata</taxon>
        <taxon>Gobiaria</taxon>
        <taxon>Gobiiformes</taxon>
        <taxon>Gobioidei</taxon>
        <taxon>Gobiidae</taxon>
        <taxon>Benthophilinae</taxon>
        <taxon>Neogobiini</taxon>
        <taxon>Neogobius</taxon>
    </lineage>
</organism>
<comment type="subcellular location">
    <subcellularLocation>
        <location evidence="1">Mitochondrion intermembrane space</location>
    </subcellularLocation>
</comment>
<keyword evidence="11" id="KW-1185">Reference proteome</keyword>
<feature type="binding site" evidence="8">
    <location>
        <position position="120"/>
    </location>
    <ligand>
        <name>Cu cation</name>
        <dbReference type="ChEBI" id="CHEBI:23378"/>
    </ligand>
</feature>
<dbReference type="SUPFAM" id="SSF47072">
    <property type="entry name" value="Cysteine alpha-hairpin motif"/>
    <property type="match status" value="1"/>
</dbReference>
<dbReference type="GO" id="GO:0033617">
    <property type="term" value="P:mitochondrial respiratory chain complex IV assembly"/>
    <property type="evidence" value="ECO:0007669"/>
    <property type="project" value="TreeGrafter"/>
</dbReference>
<evidence type="ECO:0000313" key="10">
    <source>
        <dbReference type="Ensembl" id="ENSNMLP00000018562.1"/>
    </source>
</evidence>
<dbReference type="Proteomes" id="UP000694523">
    <property type="component" value="Unplaced"/>
</dbReference>
<evidence type="ECO:0000256" key="4">
    <source>
        <dbReference type="ARBA" id="ARBA00023008"/>
    </source>
</evidence>
<sequence length="160" mass="17820">MHLYLCDSVFACIWFFTFIRPVVSSKSAAQQCLLLALLCANVQYRKLQSPECLVVITWSCVTHGCGRKTSVGIVLKVKCPQRAHLVDLSQLFFIKMASLSAASVEPLPAETEQKKPLKPCCACPETKKPRDACIIEKGEENCTELIEAHKECMRALGFKI</sequence>
<dbReference type="InterPro" id="IPR007745">
    <property type="entry name" value="Cyt_c_oxidase_Cu-chaperone"/>
</dbReference>
<dbReference type="AlphaFoldDB" id="A0A8C6TEW3"/>
<evidence type="ECO:0000256" key="2">
    <source>
        <dbReference type="ARBA" id="ARBA00009241"/>
    </source>
</evidence>
<evidence type="ECO:0000256" key="7">
    <source>
        <dbReference type="ARBA" id="ARBA00023186"/>
    </source>
</evidence>
<keyword evidence="6" id="KW-1015">Disulfide bond</keyword>
<evidence type="ECO:0000256" key="6">
    <source>
        <dbReference type="ARBA" id="ARBA00023157"/>
    </source>
</evidence>
<dbReference type="Gene3D" id="1.10.287.1130">
    <property type="entry name" value="CytochromE C oxidase copper chaperone"/>
    <property type="match status" value="1"/>
</dbReference>
<dbReference type="GO" id="GO:0005507">
    <property type="term" value="F:copper ion binding"/>
    <property type="evidence" value="ECO:0007669"/>
    <property type="project" value="InterPro"/>
</dbReference>
<feature type="signal peptide" evidence="9">
    <location>
        <begin position="1"/>
        <end position="24"/>
    </location>
</feature>
<dbReference type="GO" id="GO:0005758">
    <property type="term" value="C:mitochondrial intermembrane space"/>
    <property type="evidence" value="ECO:0007669"/>
    <property type="project" value="UniProtKB-SubCell"/>
</dbReference>
<evidence type="ECO:0000256" key="9">
    <source>
        <dbReference type="SAM" id="SignalP"/>
    </source>
</evidence>
<keyword evidence="4 8" id="KW-0186">Copper</keyword>
<proteinExistence type="inferred from homology"/>
<feature type="binding site" evidence="8">
    <location>
        <position position="121"/>
    </location>
    <ligand>
        <name>Cu cation</name>
        <dbReference type="ChEBI" id="CHEBI:23378"/>
    </ligand>
</feature>
<keyword evidence="5" id="KW-0496">Mitochondrion</keyword>
<keyword evidence="3 8" id="KW-0479">Metal-binding</keyword>
<reference evidence="10" key="2">
    <citation type="submission" date="2025-09" db="UniProtKB">
        <authorList>
            <consortium name="Ensembl"/>
        </authorList>
    </citation>
    <scope>IDENTIFICATION</scope>
</reference>
<dbReference type="GO" id="GO:0016531">
    <property type="term" value="F:copper chaperone activity"/>
    <property type="evidence" value="ECO:0007669"/>
    <property type="project" value="InterPro"/>
</dbReference>
<dbReference type="Ensembl" id="ENSNMLT00000020882.1">
    <property type="protein sequence ID" value="ENSNMLP00000018562.1"/>
    <property type="gene ID" value="ENSNMLG00000012219.1"/>
</dbReference>
<keyword evidence="7" id="KW-0143">Chaperone</keyword>